<reference evidence="7 8" key="1">
    <citation type="submission" date="2022-11" db="EMBL/GenBank/DDBJ databases">
        <title>Genome sequencing of Acetobacter type strain.</title>
        <authorList>
            <person name="Heo J."/>
            <person name="Lee D."/>
            <person name="Han B.-H."/>
            <person name="Hong S.-B."/>
            <person name="Kwon S.-W."/>
        </authorList>
    </citation>
    <scope>NUCLEOTIDE SEQUENCE [LARGE SCALE GENOMIC DNA]</scope>
    <source>
        <strain evidence="7 8">KACC 21253</strain>
    </source>
</reference>
<dbReference type="PRINTS" id="PR01469">
    <property type="entry name" value="CARBMTKINASE"/>
</dbReference>
<proteinExistence type="inferred from homology"/>
<dbReference type="GO" id="GO:0008804">
    <property type="term" value="F:carbamate kinase activity"/>
    <property type="evidence" value="ECO:0007669"/>
    <property type="project" value="UniProtKB-EC"/>
</dbReference>
<evidence type="ECO:0000256" key="4">
    <source>
        <dbReference type="NCBIfam" id="TIGR00746"/>
    </source>
</evidence>
<keyword evidence="2 5" id="KW-0808">Transferase</keyword>
<keyword evidence="8" id="KW-1185">Reference proteome</keyword>
<evidence type="ECO:0000256" key="5">
    <source>
        <dbReference type="PIRNR" id="PIRNR000723"/>
    </source>
</evidence>
<dbReference type="PANTHER" id="PTHR30409:SF1">
    <property type="entry name" value="CARBAMATE KINASE-RELATED"/>
    <property type="match status" value="1"/>
</dbReference>
<sequence>MKLVIALGGNALMQRGEPLSMATQWNNARVAAQSLAPVARTHQVILTHGNGPQVGLLAMQADAFKGAEPYPFDVMGAATEGMIGYMLEQALGNILGYDVPVATLLTRVEVDRDDPEFSDPSKFVGPVFDEAQAEQMAAAHGWVFRQDGRKWRRVMPSPQPKRILWHRPIRWLLDNGTLVICAGGGGIPVVDTGENRMEGVEAVIDKDRASSLLAAHIPADLFVIATDVPGVYENYNTPQQKLLHKVTAEQLMTGAFSRGSMGPKIEAAVNFVRKTGKCAAIGSLSQIKEITAGEAGTWIYPDEKALKTA</sequence>
<dbReference type="NCBIfam" id="TIGR00746">
    <property type="entry name" value="arcC"/>
    <property type="match status" value="1"/>
</dbReference>
<keyword evidence="3 5" id="KW-0418">Kinase</keyword>
<dbReference type="InterPro" id="IPR003964">
    <property type="entry name" value="Carb_kinase"/>
</dbReference>
<dbReference type="PIRSF" id="PIRSF000723">
    <property type="entry name" value="Carbamate_kin"/>
    <property type="match status" value="1"/>
</dbReference>
<evidence type="ECO:0000259" key="6">
    <source>
        <dbReference type="Pfam" id="PF00696"/>
    </source>
</evidence>
<name>A0ABT3QD07_9PROT</name>
<dbReference type="RefSeq" id="WP_173558972.1">
    <property type="nucleotide sequence ID" value="NZ_JAPIUZ010000001.1"/>
</dbReference>
<dbReference type="SUPFAM" id="SSF53633">
    <property type="entry name" value="Carbamate kinase-like"/>
    <property type="match status" value="1"/>
</dbReference>
<evidence type="ECO:0000256" key="3">
    <source>
        <dbReference type="ARBA" id="ARBA00022777"/>
    </source>
</evidence>
<dbReference type="InterPro" id="IPR001048">
    <property type="entry name" value="Asp/Glu/Uridylate_kinase"/>
</dbReference>
<comment type="similarity">
    <text evidence="1 5">Belongs to the carbamate kinase family.</text>
</comment>
<dbReference type="EMBL" id="JAPIUZ010000001">
    <property type="protein sequence ID" value="MCX2563182.1"/>
    <property type="molecule type" value="Genomic_DNA"/>
</dbReference>
<dbReference type="CDD" id="cd04235">
    <property type="entry name" value="AAK_CK"/>
    <property type="match status" value="1"/>
</dbReference>
<comment type="caution">
    <text evidence="7">The sequence shown here is derived from an EMBL/GenBank/DDBJ whole genome shotgun (WGS) entry which is preliminary data.</text>
</comment>
<dbReference type="PANTHER" id="PTHR30409">
    <property type="entry name" value="CARBAMATE KINASE"/>
    <property type="match status" value="1"/>
</dbReference>
<evidence type="ECO:0000256" key="1">
    <source>
        <dbReference type="ARBA" id="ARBA00011066"/>
    </source>
</evidence>
<dbReference type="Gene3D" id="3.40.1160.10">
    <property type="entry name" value="Acetylglutamate kinase-like"/>
    <property type="match status" value="1"/>
</dbReference>
<feature type="domain" description="Aspartate/glutamate/uridylate kinase" evidence="6">
    <location>
        <begin position="1"/>
        <end position="276"/>
    </location>
</feature>
<dbReference type="InterPro" id="IPR036393">
    <property type="entry name" value="AceGlu_kinase-like_sf"/>
</dbReference>
<dbReference type="Proteomes" id="UP001301152">
    <property type="component" value="Unassembled WGS sequence"/>
</dbReference>
<organism evidence="7 8">
    <name type="scientific">Acetobacter thailandicus</name>
    <dbReference type="NCBI Taxonomy" id="1502842"/>
    <lineage>
        <taxon>Bacteria</taxon>
        <taxon>Pseudomonadati</taxon>
        <taxon>Pseudomonadota</taxon>
        <taxon>Alphaproteobacteria</taxon>
        <taxon>Acetobacterales</taxon>
        <taxon>Acetobacteraceae</taxon>
        <taxon>Acetobacter</taxon>
    </lineage>
</organism>
<protein>
    <recommendedName>
        <fullName evidence="4 5">Carbamate kinase</fullName>
    </recommendedName>
</protein>
<accession>A0ABT3QD07</accession>
<evidence type="ECO:0000313" key="8">
    <source>
        <dbReference type="Proteomes" id="UP001301152"/>
    </source>
</evidence>
<evidence type="ECO:0000256" key="2">
    <source>
        <dbReference type="ARBA" id="ARBA00022679"/>
    </source>
</evidence>
<dbReference type="NCBIfam" id="NF009008">
    <property type="entry name" value="PRK12354.1"/>
    <property type="match status" value="1"/>
</dbReference>
<dbReference type="Pfam" id="PF00696">
    <property type="entry name" value="AA_kinase"/>
    <property type="match status" value="1"/>
</dbReference>
<gene>
    <name evidence="7" type="primary">arcC</name>
    <name evidence="7" type="ORF">OQ497_04290</name>
</gene>
<evidence type="ECO:0000313" key="7">
    <source>
        <dbReference type="EMBL" id="MCX2563182.1"/>
    </source>
</evidence>